<keyword evidence="3" id="KW-1185">Reference proteome</keyword>
<organism evidence="2 3">
    <name type="scientific">Lithocarpus litseifolius</name>
    <dbReference type="NCBI Taxonomy" id="425828"/>
    <lineage>
        <taxon>Eukaryota</taxon>
        <taxon>Viridiplantae</taxon>
        <taxon>Streptophyta</taxon>
        <taxon>Embryophyta</taxon>
        <taxon>Tracheophyta</taxon>
        <taxon>Spermatophyta</taxon>
        <taxon>Magnoliopsida</taxon>
        <taxon>eudicotyledons</taxon>
        <taxon>Gunneridae</taxon>
        <taxon>Pentapetalae</taxon>
        <taxon>rosids</taxon>
        <taxon>fabids</taxon>
        <taxon>Fagales</taxon>
        <taxon>Fagaceae</taxon>
        <taxon>Lithocarpus</taxon>
    </lineage>
</organism>
<evidence type="ECO:0000313" key="2">
    <source>
        <dbReference type="EMBL" id="KAL0011043.1"/>
    </source>
</evidence>
<accession>A0AAW2DK62</accession>
<comment type="caution">
    <text evidence="2">The sequence shown here is derived from an EMBL/GenBank/DDBJ whole genome shotgun (WGS) entry which is preliminary data.</text>
</comment>
<dbReference type="AlphaFoldDB" id="A0AAW2DK62"/>
<feature type="region of interest" description="Disordered" evidence="1">
    <location>
        <begin position="74"/>
        <end position="99"/>
    </location>
</feature>
<dbReference type="Proteomes" id="UP001459277">
    <property type="component" value="Unassembled WGS sequence"/>
</dbReference>
<reference evidence="2 3" key="1">
    <citation type="submission" date="2024-01" db="EMBL/GenBank/DDBJ databases">
        <title>A telomere-to-telomere, gap-free genome of sweet tea (Lithocarpus litseifolius).</title>
        <authorList>
            <person name="Zhou J."/>
        </authorList>
    </citation>
    <scope>NUCLEOTIDE SEQUENCE [LARGE SCALE GENOMIC DNA]</scope>
    <source>
        <strain evidence="2">Zhou-2022a</strain>
        <tissue evidence="2">Leaf</tissue>
    </source>
</reference>
<name>A0AAW2DK62_9ROSI</name>
<evidence type="ECO:0000313" key="3">
    <source>
        <dbReference type="Proteomes" id="UP001459277"/>
    </source>
</evidence>
<proteinExistence type="predicted"/>
<evidence type="ECO:0000256" key="1">
    <source>
        <dbReference type="SAM" id="MobiDB-lite"/>
    </source>
</evidence>
<gene>
    <name evidence="2" type="ORF">SO802_006151</name>
</gene>
<sequence>MSLGSNWDACPIMTLLEVVESVMSCGTTVQVSFSHKCSQLSWCRVLNVEVMATFSRYFLSSLLAVGTSELHQAEKHVKRAENSHQNTPQQAPRLDSPGLEDSRYVDALEFDFVSAIKTKQWWRTRQSDKTKTYSSLLLSNQ</sequence>
<dbReference type="EMBL" id="JAZDWU010000002">
    <property type="protein sequence ID" value="KAL0011043.1"/>
    <property type="molecule type" value="Genomic_DNA"/>
</dbReference>
<protein>
    <submittedName>
        <fullName evidence="2">Uncharacterized protein</fullName>
    </submittedName>
</protein>